<protein>
    <submittedName>
        <fullName evidence="1">Uncharacterized protein</fullName>
    </submittedName>
</protein>
<dbReference type="AlphaFoldDB" id="A0A1I0P1X3"/>
<sequence length="205" mass="22870">MKKNILITLSVFISGFVFSQDYKQKIAKATCDCVAKVKSENKNSKNLEAQLGICMLKASSPYAAELKRDYNIDVSKADAFDDNNKAMDDFAGAIGIAMVSECSDVFLEIMNSKEGAQEGEVQLLISGTITKIEKENFVIFHVVGDNKNLTKLYWISNIESNLDLPKEYNSLINKKVSISYYTSEIFDAKINDYKNVNIISGLKTD</sequence>
<organism evidence="1 2">
    <name type="scientific">Chryseobacterium wanjuense</name>
    <dbReference type="NCBI Taxonomy" id="356305"/>
    <lineage>
        <taxon>Bacteria</taxon>
        <taxon>Pseudomonadati</taxon>
        <taxon>Bacteroidota</taxon>
        <taxon>Flavobacteriia</taxon>
        <taxon>Flavobacteriales</taxon>
        <taxon>Weeksellaceae</taxon>
        <taxon>Chryseobacterium group</taxon>
        <taxon>Chryseobacterium</taxon>
    </lineage>
</organism>
<dbReference type="STRING" id="356305.SAMN05421841_0908"/>
<reference evidence="2" key="1">
    <citation type="submission" date="2016-10" db="EMBL/GenBank/DDBJ databases">
        <authorList>
            <person name="Varghese N."/>
            <person name="Submissions S."/>
        </authorList>
    </citation>
    <scope>NUCLEOTIDE SEQUENCE [LARGE SCALE GENOMIC DNA]</scope>
    <source>
        <strain evidence="2">DSM 17724</strain>
    </source>
</reference>
<evidence type="ECO:0000313" key="1">
    <source>
        <dbReference type="EMBL" id="SEW07457.1"/>
    </source>
</evidence>
<gene>
    <name evidence="1" type="ORF">SAMN05421841_0908</name>
</gene>
<accession>A0A1I0P1X3</accession>
<dbReference type="RefSeq" id="WP_089790838.1">
    <property type="nucleotide sequence ID" value="NZ_FOIU01000001.1"/>
</dbReference>
<proteinExistence type="predicted"/>
<evidence type="ECO:0000313" key="2">
    <source>
        <dbReference type="Proteomes" id="UP000199469"/>
    </source>
</evidence>
<dbReference type="OrthoDB" id="1352116at2"/>
<dbReference type="Proteomes" id="UP000199469">
    <property type="component" value="Unassembled WGS sequence"/>
</dbReference>
<keyword evidence="2" id="KW-1185">Reference proteome</keyword>
<name>A0A1I0P1X3_9FLAO</name>
<dbReference type="EMBL" id="FOIU01000001">
    <property type="protein sequence ID" value="SEW07457.1"/>
    <property type="molecule type" value="Genomic_DNA"/>
</dbReference>